<evidence type="ECO:0000256" key="9">
    <source>
        <dbReference type="ARBA" id="ARBA00024867"/>
    </source>
</evidence>
<keyword evidence="3 11" id="KW-0597">Phosphoprotein</keyword>
<evidence type="ECO:0000256" key="11">
    <source>
        <dbReference type="PROSITE-ProRule" id="PRU00169"/>
    </source>
</evidence>
<dbReference type="AlphaFoldDB" id="A0A1G5RQM5"/>
<keyword evidence="6 10" id="KW-0238">DNA-binding</keyword>
<evidence type="ECO:0000256" key="1">
    <source>
        <dbReference type="ARBA" id="ARBA00004496"/>
    </source>
</evidence>
<dbReference type="Pfam" id="PF20714">
    <property type="entry name" value="HTH_64"/>
    <property type="match status" value="1"/>
</dbReference>
<evidence type="ECO:0000256" key="6">
    <source>
        <dbReference type="ARBA" id="ARBA00023125"/>
    </source>
</evidence>
<name>A0A1G5RQM5_9FIRM</name>
<dbReference type="PROSITE" id="PS50110">
    <property type="entry name" value="RESPONSE_REGULATORY"/>
    <property type="match status" value="1"/>
</dbReference>
<dbReference type="InterPro" id="IPR001789">
    <property type="entry name" value="Sig_transdc_resp-reg_receiver"/>
</dbReference>
<dbReference type="GO" id="GO:0005737">
    <property type="term" value="C:cytoplasm"/>
    <property type="evidence" value="ECO:0007669"/>
    <property type="project" value="UniProtKB-SubCell"/>
</dbReference>
<keyword evidence="4 10" id="KW-0902">Two-component regulatory system</keyword>
<evidence type="ECO:0000256" key="8">
    <source>
        <dbReference type="ARBA" id="ARBA00023163"/>
    </source>
</evidence>
<dbReference type="GO" id="GO:0003677">
    <property type="term" value="F:DNA binding"/>
    <property type="evidence" value="ECO:0007669"/>
    <property type="project" value="UniProtKB-KW"/>
</dbReference>
<keyword evidence="14" id="KW-1185">Reference proteome</keyword>
<dbReference type="InterPro" id="IPR051271">
    <property type="entry name" value="2C-system_Tx_regulators"/>
</dbReference>
<dbReference type="SUPFAM" id="SSF52172">
    <property type="entry name" value="CheY-like"/>
    <property type="match status" value="1"/>
</dbReference>
<dbReference type="OrthoDB" id="9759232at2"/>
<dbReference type="RefSeq" id="WP_092588995.1">
    <property type="nucleotide sequence ID" value="NZ_FMWL01000001.1"/>
</dbReference>
<evidence type="ECO:0000256" key="2">
    <source>
        <dbReference type="ARBA" id="ARBA00022490"/>
    </source>
</evidence>
<evidence type="ECO:0000259" key="12">
    <source>
        <dbReference type="PROSITE" id="PS50110"/>
    </source>
</evidence>
<keyword evidence="2 10" id="KW-0963">Cytoplasm</keyword>
<evidence type="ECO:0000313" key="13">
    <source>
        <dbReference type="EMBL" id="SCZ76307.1"/>
    </source>
</evidence>
<protein>
    <recommendedName>
        <fullName evidence="10">Transcriptional regulatory protein</fullName>
    </recommendedName>
</protein>
<evidence type="ECO:0000256" key="5">
    <source>
        <dbReference type="ARBA" id="ARBA00023015"/>
    </source>
</evidence>
<evidence type="ECO:0000256" key="10">
    <source>
        <dbReference type="PIRNR" id="PIRNR006171"/>
    </source>
</evidence>
<accession>A0A1G5RQM5</accession>
<reference evidence="13 14" key="1">
    <citation type="submission" date="2016-10" db="EMBL/GenBank/DDBJ databases">
        <authorList>
            <person name="de Groot N.N."/>
        </authorList>
    </citation>
    <scope>NUCLEOTIDE SEQUENCE [LARGE SCALE GENOMIC DNA]</scope>
    <source>
        <strain evidence="13 14">DSM 2784</strain>
    </source>
</reference>
<evidence type="ECO:0000313" key="14">
    <source>
        <dbReference type="Proteomes" id="UP000199208"/>
    </source>
</evidence>
<sequence length="243" mass="28597">MIKVLIVEDDPMVREINERFLAKIEGYTLIDSVSTLDRAKMVMKLTEPDLVLLDVFFPQGKGVELLHWIRREGMRSDVIMITADRSVETVEEALRYGAVDYLIKPFKFKRFEETLTQYRLRKKNLKQSENVEQDMIDQLMMRESGGARDEDEDHELIDTKGFSQLTYDKVCECIREFGEQTFTAQLVAKKIGVSRITARRYLDYMEKEDKLEIELEYGKVGRPKNRYKVKEGCWNENPEEETQ</sequence>
<dbReference type="GO" id="GO:0003700">
    <property type="term" value="F:DNA-binding transcription factor activity"/>
    <property type="evidence" value="ECO:0007669"/>
    <property type="project" value="InterPro"/>
</dbReference>
<organism evidence="13 14">
    <name type="scientific">Acidaminobacter hydrogenoformans DSM 2784</name>
    <dbReference type="NCBI Taxonomy" id="1120920"/>
    <lineage>
        <taxon>Bacteria</taxon>
        <taxon>Bacillati</taxon>
        <taxon>Bacillota</taxon>
        <taxon>Clostridia</taxon>
        <taxon>Peptostreptococcales</taxon>
        <taxon>Acidaminobacteraceae</taxon>
        <taxon>Acidaminobacter</taxon>
    </lineage>
</organism>
<dbReference type="InterPro" id="IPR024187">
    <property type="entry name" value="Sig_transdc_resp-reg_cit/mal"/>
</dbReference>
<dbReference type="Pfam" id="PF00072">
    <property type="entry name" value="Response_reg"/>
    <property type="match status" value="1"/>
</dbReference>
<dbReference type="InterPro" id="IPR048714">
    <property type="entry name" value="DpiA-like_HTH"/>
</dbReference>
<comment type="function">
    <text evidence="9">May play the central regulatory role in sporulation. It may be an element of the effector pathway responsible for the activation of sporulation genes in response to nutritional stress. Spo0A may act in concert with spo0H (a sigma factor) to control the expression of some genes that are critical to the sporulation process.</text>
</comment>
<proteinExistence type="predicted"/>
<feature type="domain" description="Response regulatory" evidence="12">
    <location>
        <begin position="3"/>
        <end position="119"/>
    </location>
</feature>
<dbReference type="PIRSF" id="PIRSF006171">
    <property type="entry name" value="RR_citrat_malat"/>
    <property type="match status" value="1"/>
</dbReference>
<comment type="subcellular location">
    <subcellularLocation>
        <location evidence="1 10">Cytoplasm</location>
    </subcellularLocation>
</comment>
<dbReference type="CDD" id="cd19925">
    <property type="entry name" value="REC_citrate_TCS"/>
    <property type="match status" value="1"/>
</dbReference>
<dbReference type="Proteomes" id="UP000199208">
    <property type="component" value="Unassembled WGS sequence"/>
</dbReference>
<dbReference type="STRING" id="1120920.SAMN03080599_00172"/>
<dbReference type="Gene3D" id="3.40.50.2300">
    <property type="match status" value="1"/>
</dbReference>
<evidence type="ECO:0000256" key="4">
    <source>
        <dbReference type="ARBA" id="ARBA00023012"/>
    </source>
</evidence>
<dbReference type="SMART" id="SM00448">
    <property type="entry name" value="REC"/>
    <property type="match status" value="1"/>
</dbReference>
<dbReference type="GO" id="GO:0000156">
    <property type="term" value="F:phosphorelay response regulator activity"/>
    <property type="evidence" value="ECO:0007669"/>
    <property type="project" value="TreeGrafter"/>
</dbReference>
<dbReference type="EMBL" id="FMWL01000001">
    <property type="protein sequence ID" value="SCZ76307.1"/>
    <property type="molecule type" value="Genomic_DNA"/>
</dbReference>
<dbReference type="PANTHER" id="PTHR45526">
    <property type="entry name" value="TRANSCRIPTIONAL REGULATORY PROTEIN DPIA"/>
    <property type="match status" value="1"/>
</dbReference>
<gene>
    <name evidence="13" type="ORF">SAMN03080599_00172</name>
</gene>
<feature type="modified residue" description="4-aspartylphosphate" evidence="11">
    <location>
        <position position="54"/>
    </location>
</feature>
<evidence type="ECO:0000256" key="7">
    <source>
        <dbReference type="ARBA" id="ARBA00023159"/>
    </source>
</evidence>
<evidence type="ECO:0000256" key="3">
    <source>
        <dbReference type="ARBA" id="ARBA00022553"/>
    </source>
</evidence>
<dbReference type="InterPro" id="IPR011006">
    <property type="entry name" value="CheY-like_superfamily"/>
</dbReference>
<dbReference type="PANTHER" id="PTHR45526:SF1">
    <property type="entry name" value="TRANSCRIPTIONAL REGULATORY PROTEIN DCUR-RELATED"/>
    <property type="match status" value="1"/>
</dbReference>
<keyword evidence="5 10" id="KW-0805">Transcription regulation</keyword>
<keyword evidence="7 10" id="KW-0010">Activator</keyword>
<keyword evidence="8 10" id="KW-0804">Transcription</keyword>